<dbReference type="Pfam" id="PF09339">
    <property type="entry name" value="HTH_IclR"/>
    <property type="match status" value="1"/>
</dbReference>
<dbReference type="Gene3D" id="3.30.450.40">
    <property type="match status" value="1"/>
</dbReference>
<dbReference type="EMBL" id="JBHSXX010000001">
    <property type="protein sequence ID" value="MFC6869017.1"/>
    <property type="molecule type" value="Genomic_DNA"/>
</dbReference>
<dbReference type="InterPro" id="IPR036390">
    <property type="entry name" value="WH_DNA-bd_sf"/>
</dbReference>
<feature type="domain" description="HTH iclR-type" evidence="4">
    <location>
        <begin position="13"/>
        <end position="74"/>
    </location>
</feature>
<dbReference type="InterPro" id="IPR029016">
    <property type="entry name" value="GAF-like_dom_sf"/>
</dbReference>
<keyword evidence="2" id="KW-0238">DNA-binding</keyword>
<dbReference type="SMART" id="SM00346">
    <property type="entry name" value="HTH_ICLR"/>
    <property type="match status" value="1"/>
</dbReference>
<proteinExistence type="predicted"/>
<evidence type="ECO:0000259" key="5">
    <source>
        <dbReference type="PROSITE" id="PS51078"/>
    </source>
</evidence>
<evidence type="ECO:0000313" key="6">
    <source>
        <dbReference type="EMBL" id="MFC6869017.1"/>
    </source>
</evidence>
<keyword evidence="3" id="KW-0804">Transcription</keyword>
<comment type="caution">
    <text evidence="6">The sequence shown here is derived from an EMBL/GenBank/DDBJ whole genome shotgun (WGS) entry which is preliminary data.</text>
</comment>
<protein>
    <submittedName>
        <fullName evidence="6">IclR family transcriptional regulator</fullName>
    </submittedName>
</protein>
<dbReference type="Proteomes" id="UP001596337">
    <property type="component" value="Unassembled WGS sequence"/>
</dbReference>
<dbReference type="PROSITE" id="PS51077">
    <property type="entry name" value="HTH_ICLR"/>
    <property type="match status" value="1"/>
</dbReference>
<dbReference type="InterPro" id="IPR050707">
    <property type="entry name" value="HTH_MetabolicPath_Reg"/>
</dbReference>
<dbReference type="RefSeq" id="WP_345392858.1">
    <property type="nucleotide sequence ID" value="NZ_BAABLA010000013.1"/>
</dbReference>
<reference evidence="7" key="1">
    <citation type="journal article" date="2019" name="Int. J. Syst. Evol. Microbiol.">
        <title>The Global Catalogue of Microorganisms (GCM) 10K type strain sequencing project: providing services to taxonomists for standard genome sequencing and annotation.</title>
        <authorList>
            <consortium name="The Broad Institute Genomics Platform"/>
            <consortium name="The Broad Institute Genome Sequencing Center for Infectious Disease"/>
            <person name="Wu L."/>
            <person name="Ma J."/>
        </authorList>
    </citation>
    <scope>NUCLEOTIDE SEQUENCE [LARGE SCALE GENOMIC DNA]</scope>
    <source>
        <strain evidence="7">KCTC 32255</strain>
    </source>
</reference>
<evidence type="ECO:0000256" key="1">
    <source>
        <dbReference type="ARBA" id="ARBA00023015"/>
    </source>
</evidence>
<dbReference type="Gene3D" id="1.10.10.10">
    <property type="entry name" value="Winged helix-like DNA-binding domain superfamily/Winged helix DNA-binding domain"/>
    <property type="match status" value="1"/>
</dbReference>
<dbReference type="InterPro" id="IPR005471">
    <property type="entry name" value="Tscrpt_reg_IclR_N"/>
</dbReference>
<keyword evidence="7" id="KW-1185">Reference proteome</keyword>
<accession>A0ABW2C2T9</accession>
<organism evidence="6 7">
    <name type="scientific">Haloechinothrix salitolerans</name>
    <dbReference type="NCBI Taxonomy" id="926830"/>
    <lineage>
        <taxon>Bacteria</taxon>
        <taxon>Bacillati</taxon>
        <taxon>Actinomycetota</taxon>
        <taxon>Actinomycetes</taxon>
        <taxon>Pseudonocardiales</taxon>
        <taxon>Pseudonocardiaceae</taxon>
        <taxon>Haloechinothrix</taxon>
    </lineage>
</organism>
<feature type="domain" description="IclR-ED" evidence="5">
    <location>
        <begin position="75"/>
        <end position="257"/>
    </location>
</feature>
<evidence type="ECO:0000256" key="3">
    <source>
        <dbReference type="ARBA" id="ARBA00023163"/>
    </source>
</evidence>
<dbReference type="InterPro" id="IPR014757">
    <property type="entry name" value="Tscrpt_reg_IclR_C"/>
</dbReference>
<dbReference type="Pfam" id="PF01614">
    <property type="entry name" value="IclR_C"/>
    <property type="match status" value="1"/>
</dbReference>
<dbReference type="InterPro" id="IPR036388">
    <property type="entry name" value="WH-like_DNA-bd_sf"/>
</dbReference>
<sequence length="259" mass="27518">MANSSGSNEPVTVQSVDRAIEILELLLREGEAGISEIADELGVHKSTASRLVYTLQARDLVEQHGERGRFTIGIGMLRFAGAVTGQIDLARLGTPLCESLAEKLGETVNIAVLDGLVAINVSQARGTSAVAAQNWTGQRTPLHATSSGKVLLASMAEQDQENVLAGDLTAYTPNTIVEPDELRTVLKRVAEDGYATCFEELEPGLHAVAVEVLGPTGNVVAAISASGPAYRLSRKRIRQIARELRSAASELSGQLGYMR</sequence>
<evidence type="ECO:0000313" key="7">
    <source>
        <dbReference type="Proteomes" id="UP001596337"/>
    </source>
</evidence>
<keyword evidence="1" id="KW-0805">Transcription regulation</keyword>
<dbReference type="SUPFAM" id="SSF55781">
    <property type="entry name" value="GAF domain-like"/>
    <property type="match status" value="1"/>
</dbReference>
<evidence type="ECO:0000256" key="2">
    <source>
        <dbReference type="ARBA" id="ARBA00023125"/>
    </source>
</evidence>
<gene>
    <name evidence="6" type="ORF">ACFQGD_17885</name>
</gene>
<dbReference type="PROSITE" id="PS51078">
    <property type="entry name" value="ICLR_ED"/>
    <property type="match status" value="1"/>
</dbReference>
<evidence type="ECO:0000259" key="4">
    <source>
        <dbReference type="PROSITE" id="PS51077"/>
    </source>
</evidence>
<dbReference type="SUPFAM" id="SSF46785">
    <property type="entry name" value="Winged helix' DNA-binding domain"/>
    <property type="match status" value="1"/>
</dbReference>
<dbReference type="PANTHER" id="PTHR30136:SF24">
    <property type="entry name" value="HTH-TYPE TRANSCRIPTIONAL REPRESSOR ALLR"/>
    <property type="match status" value="1"/>
</dbReference>
<name>A0ABW2C2T9_9PSEU</name>
<dbReference type="PANTHER" id="PTHR30136">
    <property type="entry name" value="HELIX-TURN-HELIX TRANSCRIPTIONAL REGULATOR, ICLR FAMILY"/>
    <property type="match status" value="1"/>
</dbReference>